<dbReference type="PANTHER" id="PTHR45453">
    <property type="entry name" value="PHOSPHATE REGULON SENSOR PROTEIN PHOR"/>
    <property type="match status" value="1"/>
</dbReference>
<evidence type="ECO:0000256" key="7">
    <source>
        <dbReference type="ARBA" id="ARBA00022692"/>
    </source>
</evidence>
<comment type="subcellular location">
    <subcellularLocation>
        <location evidence="2">Cell membrane</location>
        <topology evidence="2">Multi-pass membrane protein</topology>
    </subcellularLocation>
</comment>
<evidence type="ECO:0000313" key="15">
    <source>
        <dbReference type="Proteomes" id="UP000183255"/>
    </source>
</evidence>
<evidence type="ECO:0000256" key="3">
    <source>
        <dbReference type="ARBA" id="ARBA00012438"/>
    </source>
</evidence>
<reference evidence="14 15" key="1">
    <citation type="submission" date="2016-10" db="EMBL/GenBank/DDBJ databases">
        <authorList>
            <person name="de Groot N.N."/>
        </authorList>
    </citation>
    <scope>NUCLEOTIDE SEQUENCE [LARGE SCALE GENOMIC DNA]</scope>
    <source>
        <strain evidence="14 15">CGMCC 1.5058</strain>
    </source>
</reference>
<keyword evidence="7 12" id="KW-0812">Transmembrane</keyword>
<keyword evidence="4" id="KW-1003">Cell membrane</keyword>
<proteinExistence type="predicted"/>
<dbReference type="EC" id="2.7.13.3" evidence="3"/>
<name>A0A1G8SIZ3_9CLOT</name>
<evidence type="ECO:0000256" key="6">
    <source>
        <dbReference type="ARBA" id="ARBA00022679"/>
    </source>
</evidence>
<gene>
    <name evidence="14" type="ORF">SAMN05421804_11224</name>
</gene>
<keyword evidence="8" id="KW-0418">Kinase</keyword>
<dbReference type="InterPro" id="IPR050351">
    <property type="entry name" value="BphY/WalK/GraS-like"/>
</dbReference>
<evidence type="ECO:0000256" key="4">
    <source>
        <dbReference type="ARBA" id="ARBA00022475"/>
    </source>
</evidence>
<comment type="catalytic activity">
    <reaction evidence="1">
        <text>ATP + protein L-histidine = ADP + protein N-phospho-L-histidine.</text>
        <dbReference type="EC" id="2.7.13.3"/>
    </reaction>
</comment>
<dbReference type="Pfam" id="PF02518">
    <property type="entry name" value="HATPase_c"/>
    <property type="match status" value="1"/>
</dbReference>
<dbReference type="AlphaFoldDB" id="A0A1G8SIZ3"/>
<organism evidence="14 15">
    <name type="scientific">Proteiniclasticum ruminis</name>
    <dbReference type="NCBI Taxonomy" id="398199"/>
    <lineage>
        <taxon>Bacteria</taxon>
        <taxon>Bacillati</taxon>
        <taxon>Bacillota</taxon>
        <taxon>Clostridia</taxon>
        <taxon>Eubacteriales</taxon>
        <taxon>Clostridiaceae</taxon>
        <taxon>Proteiniclasticum</taxon>
    </lineage>
</organism>
<evidence type="ECO:0000256" key="10">
    <source>
        <dbReference type="ARBA" id="ARBA00023012"/>
    </source>
</evidence>
<keyword evidence="9 12" id="KW-1133">Transmembrane helix</keyword>
<dbReference type="EMBL" id="FNDZ01000012">
    <property type="protein sequence ID" value="SDJ28610.1"/>
    <property type="molecule type" value="Genomic_DNA"/>
</dbReference>
<sequence length="337" mass="39639">MSMSAYFKERLLFLLLQLMLMTILSGLLILFQVEIYWIGLMFLLWMVPLLFYMMLEYKKEQRFFTSLEELTESLEEKYLLPEVMEKSDLLAEKLFYDVLQDISRDMHEQVKHHREQGKEYREYIETWVHEIKTPMASIGLILENQDIPYKRTIMEEMKKIEDYVEEVLYYARSSHVEKDYIIRELSLEALVKKVVKRNASDFIRKGISLELYLSEDKVYSDSKWLEYILHQILSNALKYTQGKEGKIIISAEKRREQVVLSVKDTGIGILEKDLSRVTEKGFTGENGRVYHRSTGMGLYLVKKLSEQLGLGLEISSKNHQGTLVEILFPLGSYHNGI</sequence>
<evidence type="ECO:0000256" key="8">
    <source>
        <dbReference type="ARBA" id="ARBA00022777"/>
    </source>
</evidence>
<keyword evidence="6" id="KW-0808">Transferase</keyword>
<dbReference type="Proteomes" id="UP000183255">
    <property type="component" value="Unassembled WGS sequence"/>
</dbReference>
<dbReference type="PANTHER" id="PTHR45453:SF2">
    <property type="entry name" value="HISTIDINE KINASE"/>
    <property type="match status" value="1"/>
</dbReference>
<dbReference type="SMART" id="SM00387">
    <property type="entry name" value="HATPase_c"/>
    <property type="match status" value="1"/>
</dbReference>
<dbReference type="InterPro" id="IPR004358">
    <property type="entry name" value="Sig_transdc_His_kin-like_C"/>
</dbReference>
<dbReference type="GO" id="GO:0000155">
    <property type="term" value="F:phosphorelay sensor kinase activity"/>
    <property type="evidence" value="ECO:0007669"/>
    <property type="project" value="InterPro"/>
</dbReference>
<dbReference type="PROSITE" id="PS50109">
    <property type="entry name" value="HIS_KIN"/>
    <property type="match status" value="1"/>
</dbReference>
<dbReference type="SUPFAM" id="SSF55874">
    <property type="entry name" value="ATPase domain of HSP90 chaperone/DNA topoisomerase II/histidine kinase"/>
    <property type="match status" value="1"/>
</dbReference>
<dbReference type="CDD" id="cd00082">
    <property type="entry name" value="HisKA"/>
    <property type="match status" value="1"/>
</dbReference>
<keyword evidence="10" id="KW-0902">Two-component regulatory system</keyword>
<feature type="transmembrane region" description="Helical" evidence="12">
    <location>
        <begin position="37"/>
        <end position="55"/>
    </location>
</feature>
<dbReference type="InterPro" id="IPR003594">
    <property type="entry name" value="HATPase_dom"/>
</dbReference>
<dbReference type="InterPro" id="IPR003661">
    <property type="entry name" value="HisK_dim/P_dom"/>
</dbReference>
<dbReference type="GO" id="GO:0016036">
    <property type="term" value="P:cellular response to phosphate starvation"/>
    <property type="evidence" value="ECO:0007669"/>
    <property type="project" value="TreeGrafter"/>
</dbReference>
<feature type="domain" description="Histidine kinase" evidence="13">
    <location>
        <begin position="126"/>
        <end position="332"/>
    </location>
</feature>
<dbReference type="GO" id="GO:0005886">
    <property type="term" value="C:plasma membrane"/>
    <property type="evidence" value="ECO:0007669"/>
    <property type="project" value="UniProtKB-SubCell"/>
</dbReference>
<dbReference type="InterPro" id="IPR005467">
    <property type="entry name" value="His_kinase_dom"/>
</dbReference>
<dbReference type="InterPro" id="IPR036097">
    <property type="entry name" value="HisK_dim/P_sf"/>
</dbReference>
<keyword evidence="5" id="KW-0597">Phosphoprotein</keyword>
<evidence type="ECO:0000256" key="11">
    <source>
        <dbReference type="ARBA" id="ARBA00023136"/>
    </source>
</evidence>
<dbReference type="InterPro" id="IPR036890">
    <property type="entry name" value="HATPase_C_sf"/>
</dbReference>
<feature type="transmembrane region" description="Helical" evidence="12">
    <location>
        <begin position="12"/>
        <end position="31"/>
    </location>
</feature>
<evidence type="ECO:0000259" key="13">
    <source>
        <dbReference type="PROSITE" id="PS50109"/>
    </source>
</evidence>
<evidence type="ECO:0000256" key="12">
    <source>
        <dbReference type="SAM" id="Phobius"/>
    </source>
</evidence>
<dbReference type="SUPFAM" id="SSF47384">
    <property type="entry name" value="Homodimeric domain of signal transducing histidine kinase"/>
    <property type="match status" value="1"/>
</dbReference>
<evidence type="ECO:0000313" key="14">
    <source>
        <dbReference type="EMBL" id="SDJ28610.1"/>
    </source>
</evidence>
<dbReference type="Gene3D" id="3.30.565.10">
    <property type="entry name" value="Histidine kinase-like ATPase, C-terminal domain"/>
    <property type="match status" value="1"/>
</dbReference>
<evidence type="ECO:0000256" key="1">
    <source>
        <dbReference type="ARBA" id="ARBA00000085"/>
    </source>
</evidence>
<evidence type="ECO:0000256" key="5">
    <source>
        <dbReference type="ARBA" id="ARBA00022553"/>
    </source>
</evidence>
<accession>A0A1G8SIZ3</accession>
<evidence type="ECO:0000256" key="9">
    <source>
        <dbReference type="ARBA" id="ARBA00022989"/>
    </source>
</evidence>
<evidence type="ECO:0000256" key="2">
    <source>
        <dbReference type="ARBA" id="ARBA00004651"/>
    </source>
</evidence>
<dbReference type="GO" id="GO:0004721">
    <property type="term" value="F:phosphoprotein phosphatase activity"/>
    <property type="evidence" value="ECO:0007669"/>
    <property type="project" value="TreeGrafter"/>
</dbReference>
<dbReference type="PRINTS" id="PR00344">
    <property type="entry name" value="BCTRLSENSOR"/>
</dbReference>
<keyword evidence="11 12" id="KW-0472">Membrane</keyword>
<protein>
    <recommendedName>
        <fullName evidence="3">histidine kinase</fullName>
        <ecNumber evidence="3">2.7.13.3</ecNumber>
    </recommendedName>
</protein>